<dbReference type="KEGG" id="naz:Aazo_2750"/>
<dbReference type="RefSeq" id="WP_013191631.1">
    <property type="nucleotide sequence ID" value="NC_014248.1"/>
</dbReference>
<dbReference type="eggNOG" id="ENOG502ZC44">
    <property type="taxonomic scope" value="Bacteria"/>
</dbReference>
<organism evidence="1 2">
    <name type="scientific">Nostoc azollae (strain 0708)</name>
    <name type="common">Anabaena azollae (strain 0708)</name>
    <dbReference type="NCBI Taxonomy" id="551115"/>
    <lineage>
        <taxon>Bacteria</taxon>
        <taxon>Bacillati</taxon>
        <taxon>Cyanobacteriota</taxon>
        <taxon>Cyanophyceae</taxon>
        <taxon>Nostocales</taxon>
        <taxon>Nostocaceae</taxon>
        <taxon>Trichormus</taxon>
    </lineage>
</organism>
<gene>
    <name evidence="1" type="ordered locus">Aazo_2750</name>
</gene>
<accession>D7E0F9</accession>
<evidence type="ECO:0000313" key="1">
    <source>
        <dbReference type="EMBL" id="ADI64615.1"/>
    </source>
</evidence>
<name>D7E0F9_NOSA0</name>
<dbReference type="Proteomes" id="UP000001511">
    <property type="component" value="Chromosome"/>
</dbReference>
<reference evidence="1 2" key="1">
    <citation type="journal article" date="2010" name="PLoS ONE">
        <title>Genome erosion in a nitrogen-fixing vertically transmitted endosymbiotic multicellular cyanobacterium.</title>
        <authorList>
            <person name="Ran L."/>
            <person name="Larsson J."/>
            <person name="Vigil-Stenman T."/>
            <person name="Nylander J.A."/>
            <person name="Ininbergs K."/>
            <person name="Zheng W.W."/>
            <person name="Lapidus A."/>
            <person name="Lowry S."/>
            <person name="Haselkorn R."/>
            <person name="Bergman B."/>
        </authorList>
    </citation>
    <scope>NUCLEOTIDE SEQUENCE [LARGE SCALE GENOMIC DNA]</scope>
    <source>
        <strain evidence="1 2">0708</strain>
    </source>
</reference>
<protein>
    <submittedName>
        <fullName evidence="1">Uncharacterized protein</fullName>
    </submittedName>
</protein>
<evidence type="ECO:0000313" key="2">
    <source>
        <dbReference type="Proteomes" id="UP000001511"/>
    </source>
</evidence>
<dbReference type="OrthoDB" id="5516291at2"/>
<keyword evidence="2" id="KW-1185">Reference proteome</keyword>
<proteinExistence type="predicted"/>
<dbReference type="AlphaFoldDB" id="D7E0F9"/>
<dbReference type="HOGENOM" id="CLU_2220443_0_0_3"/>
<dbReference type="EMBL" id="CP002059">
    <property type="protein sequence ID" value="ADI64615.1"/>
    <property type="molecule type" value="Genomic_DNA"/>
</dbReference>
<sequence length="106" mass="11978">MVVDKLLTVSQVIPVTVKILTAVMRYQSELDLRPQDAIVYASVVDHLSKSSERQRCFINRNSKEFDNPDIQDALDRYSCTIKLKFDPGLSITNSSSATKHTTDFIV</sequence>